<keyword evidence="6" id="KW-1185">Reference proteome</keyword>
<comment type="caution">
    <text evidence="5">The sequence shown here is derived from an EMBL/GenBank/DDBJ whole genome shotgun (WGS) entry which is preliminary data.</text>
</comment>
<evidence type="ECO:0000256" key="2">
    <source>
        <dbReference type="ARBA" id="ARBA00022989"/>
    </source>
</evidence>
<keyword evidence="1 4" id="KW-0812">Transmembrane</keyword>
<dbReference type="InterPro" id="IPR036259">
    <property type="entry name" value="MFS_trans_sf"/>
</dbReference>
<reference evidence="5" key="1">
    <citation type="submission" date="2024-02" db="EMBL/GenBank/DDBJ databases">
        <title>Genome sequences of strain Gemmobacter sp. JM10B15.</title>
        <authorList>
            <person name="Zhang M."/>
        </authorList>
    </citation>
    <scope>NUCLEOTIDE SEQUENCE</scope>
    <source>
        <strain evidence="5">JM10B15</strain>
    </source>
</reference>
<accession>A0ABU8BYL8</accession>
<evidence type="ECO:0000256" key="3">
    <source>
        <dbReference type="ARBA" id="ARBA00023136"/>
    </source>
</evidence>
<evidence type="ECO:0000256" key="1">
    <source>
        <dbReference type="ARBA" id="ARBA00022692"/>
    </source>
</evidence>
<dbReference type="InterPro" id="IPR011701">
    <property type="entry name" value="MFS"/>
</dbReference>
<evidence type="ECO:0000313" key="6">
    <source>
        <dbReference type="Proteomes" id="UP001431963"/>
    </source>
</evidence>
<feature type="transmembrane region" description="Helical" evidence="4">
    <location>
        <begin position="219"/>
        <end position="242"/>
    </location>
</feature>
<feature type="transmembrane region" description="Helical" evidence="4">
    <location>
        <begin position="282"/>
        <end position="301"/>
    </location>
</feature>
<feature type="transmembrane region" description="Helical" evidence="4">
    <location>
        <begin position="169"/>
        <end position="188"/>
    </location>
</feature>
<feature type="transmembrane region" description="Helical" evidence="4">
    <location>
        <begin position="56"/>
        <end position="75"/>
    </location>
</feature>
<keyword evidence="2 4" id="KW-1133">Transmembrane helix</keyword>
<evidence type="ECO:0000313" key="5">
    <source>
        <dbReference type="EMBL" id="MEH7829796.1"/>
    </source>
</evidence>
<keyword evidence="3 4" id="KW-0472">Membrane</keyword>
<dbReference type="SUPFAM" id="SSF103473">
    <property type="entry name" value="MFS general substrate transporter"/>
    <property type="match status" value="1"/>
</dbReference>
<dbReference type="Gene3D" id="1.20.1250.20">
    <property type="entry name" value="MFS general substrate transporter like domains"/>
    <property type="match status" value="1"/>
</dbReference>
<dbReference type="Pfam" id="PF07690">
    <property type="entry name" value="MFS_1"/>
    <property type="match status" value="1"/>
</dbReference>
<dbReference type="Proteomes" id="UP001431963">
    <property type="component" value="Unassembled WGS sequence"/>
</dbReference>
<gene>
    <name evidence="5" type="ORF">V6590_16725</name>
</gene>
<dbReference type="EMBL" id="JBALHR010000012">
    <property type="protein sequence ID" value="MEH7829796.1"/>
    <property type="molecule type" value="Genomic_DNA"/>
</dbReference>
<feature type="transmembrane region" description="Helical" evidence="4">
    <location>
        <begin position="360"/>
        <end position="388"/>
    </location>
</feature>
<sequence length="405" mass="43698">MATKYIPLFLQHAATPRIEAFAALAGLEAAVRGTLISVMPLVVYDVVKDAAIVSRIYFIAGIAALIWGLLIPWATRTLPRRWMYTLGCALYLVAMALAVHGSAITVPLALICSALATATCFACFNAYVLDYVARADLGRTQSLQMFYAAAPWAVGPMLGVWLRSLWEPLPFLVAGTFAVALCAVFWVLRMGNGKQIQKAKGPAVNPLAYLGRFFRQPRLIAGWLFAVLRSCGWWVYVVYLPIFCIEAGLGDKVGGVALSLSNALLFVTPMLLRLVHRTSVRFAVRGAFALCMVLFCAAGLLSHWPWVTVICLMAGSFGLVMLDTAGGLPFMMSVKPSERVEMAAVYSSFRDVSGIMTPGAAYIVLLFAPLAGVFTASGLGFVAAWFMAGQLHPRLGVKRPSRGGA</sequence>
<dbReference type="RefSeq" id="WP_335424818.1">
    <property type="nucleotide sequence ID" value="NZ_JBALHR010000012.1"/>
</dbReference>
<feature type="transmembrane region" description="Helical" evidence="4">
    <location>
        <begin position="145"/>
        <end position="163"/>
    </location>
</feature>
<feature type="transmembrane region" description="Helical" evidence="4">
    <location>
        <begin position="21"/>
        <end position="44"/>
    </location>
</feature>
<proteinExistence type="predicted"/>
<feature type="transmembrane region" description="Helical" evidence="4">
    <location>
        <begin position="108"/>
        <end position="133"/>
    </location>
</feature>
<protein>
    <submittedName>
        <fullName evidence="5">MFS transporter</fullName>
    </submittedName>
</protein>
<feature type="transmembrane region" description="Helical" evidence="4">
    <location>
        <begin position="307"/>
        <end position="332"/>
    </location>
</feature>
<organism evidence="5 6">
    <name type="scientific">Gemmobacter denitrificans</name>
    <dbReference type="NCBI Taxonomy" id="3123040"/>
    <lineage>
        <taxon>Bacteria</taxon>
        <taxon>Pseudomonadati</taxon>
        <taxon>Pseudomonadota</taxon>
        <taxon>Alphaproteobacteria</taxon>
        <taxon>Rhodobacterales</taxon>
        <taxon>Paracoccaceae</taxon>
        <taxon>Gemmobacter</taxon>
    </lineage>
</organism>
<feature type="transmembrane region" description="Helical" evidence="4">
    <location>
        <begin position="82"/>
        <end position="102"/>
    </location>
</feature>
<evidence type="ECO:0000256" key="4">
    <source>
        <dbReference type="SAM" id="Phobius"/>
    </source>
</evidence>
<feature type="transmembrane region" description="Helical" evidence="4">
    <location>
        <begin position="254"/>
        <end position="275"/>
    </location>
</feature>
<name>A0ABU8BYL8_9RHOB</name>